<comment type="caution">
    <text evidence="4">The sequence shown here is derived from an EMBL/GenBank/DDBJ whole genome shotgun (WGS) entry which is preliminary data.</text>
</comment>
<dbReference type="CDD" id="cd02440">
    <property type="entry name" value="AdoMet_MTases"/>
    <property type="match status" value="1"/>
</dbReference>
<organism evidence="4 5">
    <name type="scientific">Paenibacillus macerans</name>
    <name type="common">Bacillus macerans</name>
    <dbReference type="NCBI Taxonomy" id="44252"/>
    <lineage>
        <taxon>Bacteria</taxon>
        <taxon>Bacillati</taxon>
        <taxon>Bacillota</taxon>
        <taxon>Bacilli</taxon>
        <taxon>Bacillales</taxon>
        <taxon>Paenibacillaceae</taxon>
        <taxon>Paenibacillus</taxon>
    </lineage>
</organism>
<evidence type="ECO:0000313" key="5">
    <source>
        <dbReference type="Proteomes" id="UP000029278"/>
    </source>
</evidence>
<dbReference type="GO" id="GO:0032259">
    <property type="term" value="P:methylation"/>
    <property type="evidence" value="ECO:0007669"/>
    <property type="project" value="UniProtKB-KW"/>
</dbReference>
<dbReference type="HOGENOM" id="CLU_069129_1_0_9"/>
<evidence type="ECO:0000256" key="1">
    <source>
        <dbReference type="ARBA" id="ARBA00022603"/>
    </source>
</evidence>
<dbReference type="Gene3D" id="2.20.25.110">
    <property type="entry name" value="S-adenosyl-L-methionine-dependent methyltransferases"/>
    <property type="match status" value="1"/>
</dbReference>
<dbReference type="InterPro" id="IPR029063">
    <property type="entry name" value="SAM-dependent_MTases_sf"/>
</dbReference>
<dbReference type="STRING" id="44252.DJ90_1976"/>
<sequence length="253" mass="28527">MSIGETIKWYEKSFGEDYLLVYKHRNQQEADRLVQKVMDWLKLPPGSRILDLCCGAGRHALALADAGYRVTGVDLSPVLLRKAKEADSGGCVRWVEADMRALPEDGTFTEYFDAVVNLFTSIGYFETDGEQLNVLKQIRMALMPGGRFVIDVLNAGYIQDHLVPFSKRKENGVVISESRSIQNGFVTKEIVIEEPGSRSRSYTERVKLYSPEVMKSMLDGAGLQLEAMRGSYDGEAYDERHSPRMILLGYREP</sequence>
<dbReference type="EMBL" id="JMQA01000001">
    <property type="protein sequence ID" value="KFN12322.1"/>
    <property type="molecule type" value="Genomic_DNA"/>
</dbReference>
<dbReference type="Gene3D" id="3.40.50.150">
    <property type="entry name" value="Vaccinia Virus protein VP39"/>
    <property type="match status" value="1"/>
</dbReference>
<dbReference type="PANTHER" id="PTHR43861:SF1">
    <property type="entry name" value="TRANS-ACONITATE 2-METHYLTRANSFERASE"/>
    <property type="match status" value="1"/>
</dbReference>
<keyword evidence="1 4" id="KW-0489">Methyltransferase</keyword>
<keyword evidence="5" id="KW-1185">Reference proteome</keyword>
<dbReference type="AlphaFoldDB" id="A0A090ZNW9"/>
<reference evidence="4 5" key="1">
    <citation type="submission" date="2014-04" db="EMBL/GenBank/DDBJ databases">
        <authorList>
            <person name="Bishop-Lilly K.A."/>
            <person name="Broomall S.M."/>
            <person name="Chain P.S."/>
            <person name="Chertkov O."/>
            <person name="Coyne S.R."/>
            <person name="Daligault H.E."/>
            <person name="Davenport K.W."/>
            <person name="Erkkila T."/>
            <person name="Frey K.G."/>
            <person name="Gibbons H.S."/>
            <person name="Gu W."/>
            <person name="Jaissle J."/>
            <person name="Johnson S.L."/>
            <person name="Koroleva G.I."/>
            <person name="Ladner J.T."/>
            <person name="Lo C.-C."/>
            <person name="Minogue T.D."/>
            <person name="Munk C."/>
            <person name="Palacios G.F."/>
            <person name="Redden C.L."/>
            <person name="Rosenzweig C.N."/>
            <person name="Scholz M.B."/>
            <person name="Teshima H."/>
            <person name="Xu Y."/>
        </authorList>
    </citation>
    <scope>NUCLEOTIDE SEQUENCE [LARGE SCALE GENOMIC DNA]</scope>
    <source>
        <strain evidence="4 5">8244</strain>
    </source>
</reference>
<dbReference type="Proteomes" id="UP000029278">
    <property type="component" value="Unassembled WGS sequence"/>
</dbReference>
<dbReference type="PANTHER" id="PTHR43861">
    <property type="entry name" value="TRANS-ACONITATE 2-METHYLTRANSFERASE-RELATED"/>
    <property type="match status" value="1"/>
</dbReference>
<dbReference type="Pfam" id="PF13649">
    <property type="entry name" value="Methyltransf_25"/>
    <property type="match status" value="1"/>
</dbReference>
<keyword evidence="2 4" id="KW-0808">Transferase</keyword>
<name>A0A090ZNW9_PAEMA</name>
<dbReference type="SUPFAM" id="SSF53335">
    <property type="entry name" value="S-adenosyl-L-methionine-dependent methyltransferases"/>
    <property type="match status" value="1"/>
</dbReference>
<dbReference type="OrthoDB" id="9811589at2"/>
<evidence type="ECO:0000313" key="4">
    <source>
        <dbReference type="EMBL" id="KFN12322.1"/>
    </source>
</evidence>
<dbReference type="GeneID" id="77008222"/>
<feature type="domain" description="Methyltransferase" evidence="3">
    <location>
        <begin position="49"/>
        <end position="146"/>
    </location>
</feature>
<dbReference type="GO" id="GO:0008168">
    <property type="term" value="F:methyltransferase activity"/>
    <property type="evidence" value="ECO:0007669"/>
    <property type="project" value="UniProtKB-KW"/>
</dbReference>
<evidence type="ECO:0000256" key="2">
    <source>
        <dbReference type="ARBA" id="ARBA00022679"/>
    </source>
</evidence>
<protein>
    <submittedName>
        <fullName evidence="4">Methyltransferase domain protein</fullName>
    </submittedName>
</protein>
<evidence type="ECO:0000259" key="3">
    <source>
        <dbReference type="Pfam" id="PF13649"/>
    </source>
</evidence>
<gene>
    <name evidence="4" type="ORF">DJ90_1976</name>
</gene>
<accession>A0A090ZNW9</accession>
<dbReference type="PATRIC" id="fig|44252.3.peg.176"/>
<proteinExistence type="predicted"/>
<dbReference type="InterPro" id="IPR041698">
    <property type="entry name" value="Methyltransf_25"/>
</dbReference>
<dbReference type="RefSeq" id="WP_036624142.1">
    <property type="nucleotide sequence ID" value="NZ_BGML01000001.1"/>
</dbReference>